<evidence type="ECO:0000313" key="5">
    <source>
        <dbReference type="Proteomes" id="UP000256520"/>
    </source>
</evidence>
<comment type="cofactor">
    <cofactor evidence="1">
        <name>Mg(2+)</name>
        <dbReference type="ChEBI" id="CHEBI:18420"/>
    </cofactor>
</comment>
<keyword evidence="5" id="KW-1185">Reference proteome</keyword>
<evidence type="ECO:0000256" key="1">
    <source>
        <dbReference type="ARBA" id="ARBA00001946"/>
    </source>
</evidence>
<dbReference type="SUPFAM" id="SSF55811">
    <property type="entry name" value="Nudix"/>
    <property type="match status" value="1"/>
</dbReference>
<accession>A0A3D8PMK9</accession>
<proteinExistence type="predicted"/>
<dbReference type="OrthoDB" id="9804442at2"/>
<dbReference type="CDD" id="cd04688">
    <property type="entry name" value="NUDIX_Hydrolase"/>
    <property type="match status" value="1"/>
</dbReference>
<dbReference type="Pfam" id="PF00293">
    <property type="entry name" value="NUDIX"/>
    <property type="match status" value="1"/>
</dbReference>
<sequence>MDIVFKTDTSVFNYRVAGIWTQNGQVLIHKDVNDTNWSLPGGRVALGEDSQVALIREFQEELTMEIEVGQLCWIVENFFDYKGDAFHEISFYYEVSTSDSSLLQSEAFHGPEGERLLYKWVPIEKLSEYELLPSFLKSGLKALPGRTVHIINRDGDDK</sequence>
<dbReference type="PANTHER" id="PTHR43046:SF14">
    <property type="entry name" value="MUTT_NUDIX FAMILY PROTEIN"/>
    <property type="match status" value="1"/>
</dbReference>
<dbReference type="RefSeq" id="WP_115750512.1">
    <property type="nucleotide sequence ID" value="NZ_PIOD01000016.1"/>
</dbReference>
<dbReference type="EMBL" id="PIOD01000016">
    <property type="protein sequence ID" value="RDW16757.1"/>
    <property type="molecule type" value="Genomic_DNA"/>
</dbReference>
<evidence type="ECO:0000256" key="2">
    <source>
        <dbReference type="ARBA" id="ARBA00022801"/>
    </source>
</evidence>
<dbReference type="PROSITE" id="PS51462">
    <property type="entry name" value="NUDIX"/>
    <property type="match status" value="1"/>
</dbReference>
<dbReference type="GO" id="GO:0016787">
    <property type="term" value="F:hydrolase activity"/>
    <property type="evidence" value="ECO:0007669"/>
    <property type="project" value="UniProtKB-KW"/>
</dbReference>
<gene>
    <name evidence="4" type="ORF">CWR45_14125</name>
</gene>
<evidence type="ECO:0000313" key="4">
    <source>
        <dbReference type="EMBL" id="RDW16757.1"/>
    </source>
</evidence>
<dbReference type="Gene3D" id="3.90.79.10">
    <property type="entry name" value="Nucleoside Triphosphate Pyrophosphohydrolase"/>
    <property type="match status" value="1"/>
</dbReference>
<organism evidence="4 5">
    <name type="scientific">Oceanobacillus chungangensis</name>
    <dbReference type="NCBI Taxonomy" id="1229152"/>
    <lineage>
        <taxon>Bacteria</taxon>
        <taxon>Bacillati</taxon>
        <taxon>Bacillota</taxon>
        <taxon>Bacilli</taxon>
        <taxon>Bacillales</taxon>
        <taxon>Bacillaceae</taxon>
        <taxon>Oceanobacillus</taxon>
    </lineage>
</organism>
<dbReference type="InterPro" id="IPR000086">
    <property type="entry name" value="NUDIX_hydrolase_dom"/>
</dbReference>
<dbReference type="PANTHER" id="PTHR43046">
    <property type="entry name" value="GDP-MANNOSE MANNOSYL HYDROLASE"/>
    <property type="match status" value="1"/>
</dbReference>
<comment type="caution">
    <text evidence="4">The sequence shown here is derived from an EMBL/GenBank/DDBJ whole genome shotgun (WGS) entry which is preliminary data.</text>
</comment>
<reference evidence="5" key="1">
    <citation type="submission" date="2017-11" db="EMBL/GenBank/DDBJ databases">
        <authorList>
            <person name="Zhu W."/>
        </authorList>
    </citation>
    <scope>NUCLEOTIDE SEQUENCE [LARGE SCALE GENOMIC DNA]</scope>
    <source>
        <strain evidence="5">CAU 1051</strain>
    </source>
</reference>
<dbReference type="InterPro" id="IPR020084">
    <property type="entry name" value="NUDIX_hydrolase_CS"/>
</dbReference>
<protein>
    <submittedName>
        <fullName evidence="4">NUDIX hydrolase</fullName>
    </submittedName>
</protein>
<dbReference type="Proteomes" id="UP000256520">
    <property type="component" value="Unassembled WGS sequence"/>
</dbReference>
<dbReference type="AlphaFoldDB" id="A0A3D8PMK9"/>
<name>A0A3D8PMK9_9BACI</name>
<evidence type="ECO:0000259" key="3">
    <source>
        <dbReference type="PROSITE" id="PS51462"/>
    </source>
</evidence>
<keyword evidence="2 4" id="KW-0378">Hydrolase</keyword>
<dbReference type="PROSITE" id="PS00893">
    <property type="entry name" value="NUDIX_BOX"/>
    <property type="match status" value="1"/>
</dbReference>
<feature type="domain" description="Nudix hydrolase" evidence="3">
    <location>
        <begin position="4"/>
        <end position="144"/>
    </location>
</feature>
<dbReference type="InterPro" id="IPR015797">
    <property type="entry name" value="NUDIX_hydrolase-like_dom_sf"/>
</dbReference>